<dbReference type="AlphaFoldDB" id="S8DWD1"/>
<dbReference type="InParanoid" id="S8DWD1"/>
<feature type="region of interest" description="Disordered" evidence="1">
    <location>
        <begin position="194"/>
        <end position="237"/>
    </location>
</feature>
<dbReference type="HOGENOM" id="CLU_1170667_0_0_1"/>
<sequence>MSIRTNSTSSDESFGNLYNRVSLPASTFSPLVCEPVQTPEYEPVTLMHPSHDLLSPASIHYPYTNRRSTLSPTSPEQPLPSPLSAASLTSLLNAAWPAVPPIILSTEPQGASSGVLRTEPEDLSSPFESEAEEALAQTRSYRVSRLLSALATEQPPEESRRQAVDGGIRIAGGPSHTTSRREIGAVYSSASLGTSIDSVGTIPPPYAQYSDGSVSGSARSRREDGSSRRIPSGDALD</sequence>
<feature type="region of interest" description="Disordered" evidence="1">
    <location>
        <begin position="107"/>
        <end position="135"/>
    </location>
</feature>
<feature type="region of interest" description="Disordered" evidence="1">
    <location>
        <begin position="152"/>
        <end position="178"/>
    </location>
</feature>
<evidence type="ECO:0000313" key="3">
    <source>
        <dbReference type="Proteomes" id="UP000015241"/>
    </source>
</evidence>
<dbReference type="STRING" id="743788.S8DWD1"/>
<accession>S8DWD1</accession>
<gene>
    <name evidence="2" type="ORF">FOMPIDRAFT_92996</name>
</gene>
<dbReference type="OrthoDB" id="10667159at2759"/>
<protein>
    <submittedName>
        <fullName evidence="2">Uncharacterized protein</fullName>
    </submittedName>
</protein>
<name>S8DWD1_FOMSC</name>
<reference evidence="2 3" key="1">
    <citation type="journal article" date="2012" name="Science">
        <title>The Paleozoic origin of enzymatic lignin decomposition reconstructed from 31 fungal genomes.</title>
        <authorList>
            <person name="Floudas D."/>
            <person name="Binder M."/>
            <person name="Riley R."/>
            <person name="Barry K."/>
            <person name="Blanchette R.A."/>
            <person name="Henrissat B."/>
            <person name="Martinez A.T."/>
            <person name="Otillar R."/>
            <person name="Spatafora J.W."/>
            <person name="Yadav J.S."/>
            <person name="Aerts A."/>
            <person name="Benoit I."/>
            <person name="Boyd A."/>
            <person name="Carlson A."/>
            <person name="Copeland A."/>
            <person name="Coutinho P.M."/>
            <person name="de Vries R.P."/>
            <person name="Ferreira P."/>
            <person name="Findley K."/>
            <person name="Foster B."/>
            <person name="Gaskell J."/>
            <person name="Glotzer D."/>
            <person name="Gorecki P."/>
            <person name="Heitman J."/>
            <person name="Hesse C."/>
            <person name="Hori C."/>
            <person name="Igarashi K."/>
            <person name="Jurgens J.A."/>
            <person name="Kallen N."/>
            <person name="Kersten P."/>
            <person name="Kohler A."/>
            <person name="Kuees U."/>
            <person name="Kumar T.K.A."/>
            <person name="Kuo A."/>
            <person name="LaButti K."/>
            <person name="Larrondo L.F."/>
            <person name="Lindquist E."/>
            <person name="Ling A."/>
            <person name="Lombard V."/>
            <person name="Lucas S."/>
            <person name="Lundell T."/>
            <person name="Martin R."/>
            <person name="McLaughlin D.J."/>
            <person name="Morgenstern I."/>
            <person name="Morin E."/>
            <person name="Murat C."/>
            <person name="Nagy L.G."/>
            <person name="Nolan M."/>
            <person name="Ohm R.A."/>
            <person name="Patyshakuliyeva A."/>
            <person name="Rokas A."/>
            <person name="Ruiz-Duenas F.J."/>
            <person name="Sabat G."/>
            <person name="Salamov A."/>
            <person name="Samejima M."/>
            <person name="Schmutz J."/>
            <person name="Slot J.C."/>
            <person name="St John F."/>
            <person name="Stenlid J."/>
            <person name="Sun H."/>
            <person name="Sun S."/>
            <person name="Syed K."/>
            <person name="Tsang A."/>
            <person name="Wiebenga A."/>
            <person name="Young D."/>
            <person name="Pisabarro A."/>
            <person name="Eastwood D.C."/>
            <person name="Martin F."/>
            <person name="Cullen D."/>
            <person name="Grigoriev I.V."/>
            <person name="Hibbett D.S."/>
        </authorList>
    </citation>
    <scope>NUCLEOTIDE SEQUENCE</scope>
    <source>
        <strain evidence="3">FP-58527</strain>
    </source>
</reference>
<dbReference type="Proteomes" id="UP000015241">
    <property type="component" value="Unassembled WGS sequence"/>
</dbReference>
<keyword evidence="3" id="KW-1185">Reference proteome</keyword>
<evidence type="ECO:0000256" key="1">
    <source>
        <dbReference type="SAM" id="MobiDB-lite"/>
    </source>
</evidence>
<proteinExistence type="predicted"/>
<organism evidence="2 3">
    <name type="scientific">Fomitopsis schrenkii</name>
    <name type="common">Brown rot fungus</name>
    <dbReference type="NCBI Taxonomy" id="2126942"/>
    <lineage>
        <taxon>Eukaryota</taxon>
        <taxon>Fungi</taxon>
        <taxon>Dikarya</taxon>
        <taxon>Basidiomycota</taxon>
        <taxon>Agaricomycotina</taxon>
        <taxon>Agaricomycetes</taxon>
        <taxon>Polyporales</taxon>
        <taxon>Fomitopsis</taxon>
    </lineage>
</organism>
<evidence type="ECO:0000313" key="2">
    <source>
        <dbReference type="EMBL" id="EPS96922.1"/>
    </source>
</evidence>
<dbReference type="EMBL" id="KE504182">
    <property type="protein sequence ID" value="EPS96922.1"/>
    <property type="molecule type" value="Genomic_DNA"/>
</dbReference>